<reference evidence="7" key="1">
    <citation type="submission" date="2023-10" db="EMBL/GenBank/DDBJ databases">
        <title>Screening of Alkalihalophilus pseudofirmusBZ-TG-HK211 and Its Alleviation of Salt Stress on Rapeseed Growth.</title>
        <authorList>
            <person name="Zhao B."/>
            <person name="Guo T."/>
        </authorList>
    </citation>
    <scope>NUCLEOTIDE SEQUENCE</scope>
    <source>
        <strain evidence="7">BZ-TG-HK211</strain>
    </source>
</reference>
<comment type="caution">
    <text evidence="7">The sequence shown here is derived from an EMBL/GenBank/DDBJ whole genome shotgun (WGS) entry which is preliminary data.</text>
</comment>
<dbReference type="GO" id="GO:0016020">
    <property type="term" value="C:membrane"/>
    <property type="evidence" value="ECO:0007669"/>
    <property type="project" value="UniProtKB-SubCell"/>
</dbReference>
<comment type="similarity">
    <text evidence="2">Belongs to the TMEM19 family.</text>
</comment>
<feature type="transmembrane region" description="Helical" evidence="6">
    <location>
        <begin position="25"/>
        <end position="58"/>
    </location>
</feature>
<evidence type="ECO:0000313" key="7">
    <source>
        <dbReference type="EMBL" id="MDV2884038.1"/>
    </source>
</evidence>
<accession>A0AAJ2KYC4</accession>
<proteinExistence type="inferred from homology"/>
<dbReference type="InterPro" id="IPR002794">
    <property type="entry name" value="DUF92_TMEM19"/>
</dbReference>
<feature type="transmembrane region" description="Helical" evidence="6">
    <location>
        <begin position="240"/>
        <end position="260"/>
    </location>
</feature>
<dbReference type="Pfam" id="PF01940">
    <property type="entry name" value="DUF92"/>
    <property type="match status" value="1"/>
</dbReference>
<feature type="transmembrane region" description="Helical" evidence="6">
    <location>
        <begin position="148"/>
        <end position="175"/>
    </location>
</feature>
<evidence type="ECO:0000256" key="6">
    <source>
        <dbReference type="SAM" id="Phobius"/>
    </source>
</evidence>
<keyword evidence="4 6" id="KW-1133">Transmembrane helix</keyword>
<sequence>MAGLYIGVVLLAAAAYYLKKLTVSGALAAVVVGWCIAFGLGFYGLMVLAIFFITSSMWSSLWRGRKASDVIEKGDRRDAWQVAANGGVAALMALFYGFNPSPIWIFAFVSSLAAANADTWASEIGTLSRQRPLHILTWKRVEPGTSGAITALGSAAAFAGSFLISVFAILGWWSAYHNSHVLLIALTVVGFLGNIIDTLVGASFQVLYKCRECGIETEATEHCGSQTEYMSGLKWLNNDVVNIACTASGALLGIGVAWLLL</sequence>
<evidence type="ECO:0000256" key="4">
    <source>
        <dbReference type="ARBA" id="ARBA00022989"/>
    </source>
</evidence>
<dbReference type="PANTHER" id="PTHR13353:SF5">
    <property type="entry name" value="TRANSMEMBRANE PROTEIN 19"/>
    <property type="match status" value="1"/>
</dbReference>
<evidence type="ECO:0000313" key="8">
    <source>
        <dbReference type="Proteomes" id="UP001285636"/>
    </source>
</evidence>
<keyword evidence="5 6" id="KW-0472">Membrane</keyword>
<keyword evidence="3 6" id="KW-0812">Transmembrane</keyword>
<dbReference type="AlphaFoldDB" id="A0AAJ2KYC4"/>
<feature type="transmembrane region" description="Helical" evidence="6">
    <location>
        <begin position="181"/>
        <end position="202"/>
    </location>
</feature>
<evidence type="ECO:0000256" key="5">
    <source>
        <dbReference type="ARBA" id="ARBA00023136"/>
    </source>
</evidence>
<comment type="subcellular location">
    <subcellularLocation>
        <location evidence="1">Membrane</location>
        <topology evidence="1">Multi-pass membrane protein</topology>
    </subcellularLocation>
</comment>
<dbReference type="PANTHER" id="PTHR13353">
    <property type="entry name" value="TRANSMEMBRANE PROTEIN 19"/>
    <property type="match status" value="1"/>
</dbReference>
<evidence type="ECO:0000256" key="1">
    <source>
        <dbReference type="ARBA" id="ARBA00004141"/>
    </source>
</evidence>
<protein>
    <submittedName>
        <fullName evidence="7">DUF92 domain-containing protein</fullName>
    </submittedName>
</protein>
<name>A0AAJ2KYC4_ALKPS</name>
<dbReference type="EMBL" id="JAWJAY010000001">
    <property type="protein sequence ID" value="MDV2884038.1"/>
    <property type="molecule type" value="Genomic_DNA"/>
</dbReference>
<evidence type="ECO:0000256" key="2">
    <source>
        <dbReference type="ARBA" id="ARBA00009012"/>
    </source>
</evidence>
<dbReference type="Proteomes" id="UP001285636">
    <property type="component" value="Unassembled WGS sequence"/>
</dbReference>
<evidence type="ECO:0000256" key="3">
    <source>
        <dbReference type="ARBA" id="ARBA00022692"/>
    </source>
</evidence>
<gene>
    <name evidence="7" type="ORF">RYX45_02535</name>
</gene>
<dbReference type="RefSeq" id="WP_012958203.1">
    <property type="nucleotide sequence ID" value="NZ_CP117835.1"/>
</dbReference>
<organism evidence="7 8">
    <name type="scientific">Alkalihalophilus pseudofirmus</name>
    <name type="common">Bacillus pseudofirmus</name>
    <dbReference type="NCBI Taxonomy" id="79885"/>
    <lineage>
        <taxon>Bacteria</taxon>
        <taxon>Bacillati</taxon>
        <taxon>Bacillota</taxon>
        <taxon>Bacilli</taxon>
        <taxon>Bacillales</taxon>
        <taxon>Bacillaceae</taxon>
        <taxon>Alkalihalophilus</taxon>
    </lineage>
</organism>